<dbReference type="RefSeq" id="WP_107665405.1">
    <property type="nucleotide sequence ID" value="NZ_PZKG01000131.1"/>
</dbReference>
<keyword evidence="5" id="KW-0812">Transmembrane</keyword>
<comment type="caution">
    <text evidence="7">The sequence shown here is derived from an EMBL/GenBank/DDBJ whole genome shotgun (WGS) entry which is preliminary data.</text>
</comment>
<evidence type="ECO:0000256" key="1">
    <source>
        <dbReference type="ARBA" id="ARBA00012417"/>
    </source>
</evidence>
<keyword evidence="5" id="KW-1133">Transmembrane helix</keyword>
<dbReference type="InterPro" id="IPR035965">
    <property type="entry name" value="PAS-like_dom_sf"/>
</dbReference>
<dbReference type="CDD" id="cd06127">
    <property type="entry name" value="DEDDh"/>
    <property type="match status" value="1"/>
</dbReference>
<dbReference type="InterPro" id="IPR013520">
    <property type="entry name" value="Ribonucl_H"/>
</dbReference>
<comment type="subunit">
    <text evidence="3">DNA polymerase III contains a core (composed of alpha, epsilon and theta chains) that associates with a tau subunit. This core dimerizes to form the POLIII' complex. PolIII' associates with the gamma complex (composed of gamma, delta, delta', psi and chi chains) and with the beta chain to form the complete DNA polymerase III complex.</text>
</comment>
<dbReference type="SUPFAM" id="SSF53098">
    <property type="entry name" value="Ribonuclease H-like"/>
    <property type="match status" value="1"/>
</dbReference>
<dbReference type="PANTHER" id="PTHR30231:SF41">
    <property type="entry name" value="DNA POLYMERASE III SUBUNIT EPSILON"/>
    <property type="match status" value="1"/>
</dbReference>
<evidence type="ECO:0000256" key="4">
    <source>
        <dbReference type="ARBA" id="ARBA00049244"/>
    </source>
</evidence>
<comment type="catalytic activity">
    <reaction evidence="4">
        <text>DNA(n) + a 2'-deoxyribonucleoside 5'-triphosphate = DNA(n+1) + diphosphate</text>
        <dbReference type="Rhea" id="RHEA:22508"/>
        <dbReference type="Rhea" id="RHEA-COMP:17339"/>
        <dbReference type="Rhea" id="RHEA-COMP:17340"/>
        <dbReference type="ChEBI" id="CHEBI:33019"/>
        <dbReference type="ChEBI" id="CHEBI:61560"/>
        <dbReference type="ChEBI" id="CHEBI:173112"/>
        <dbReference type="EC" id="2.7.7.7"/>
    </reaction>
</comment>
<dbReference type="Proteomes" id="UP000241010">
    <property type="component" value="Unassembled WGS sequence"/>
</dbReference>
<dbReference type="Gene3D" id="3.30.420.10">
    <property type="entry name" value="Ribonuclease H-like superfamily/Ribonuclease H"/>
    <property type="match status" value="1"/>
</dbReference>
<accession>A0A2T4JQW2</accession>
<dbReference type="GO" id="GO:0003677">
    <property type="term" value="F:DNA binding"/>
    <property type="evidence" value="ECO:0007669"/>
    <property type="project" value="InterPro"/>
</dbReference>
<dbReference type="GO" id="GO:0045004">
    <property type="term" value="P:DNA replication proofreading"/>
    <property type="evidence" value="ECO:0007669"/>
    <property type="project" value="TreeGrafter"/>
</dbReference>
<dbReference type="InterPro" id="IPR012337">
    <property type="entry name" value="RNaseH-like_sf"/>
</dbReference>
<evidence type="ECO:0000256" key="3">
    <source>
        <dbReference type="ARBA" id="ARBA00026073"/>
    </source>
</evidence>
<evidence type="ECO:0000256" key="5">
    <source>
        <dbReference type="SAM" id="Phobius"/>
    </source>
</evidence>
<dbReference type="EC" id="2.7.7.7" evidence="1"/>
<dbReference type="InterPro" id="IPR036397">
    <property type="entry name" value="RNaseH_sf"/>
</dbReference>
<feature type="transmembrane region" description="Helical" evidence="5">
    <location>
        <begin position="12"/>
        <end position="34"/>
    </location>
</feature>
<proteinExistence type="predicted"/>
<evidence type="ECO:0000259" key="6">
    <source>
        <dbReference type="SMART" id="SM00479"/>
    </source>
</evidence>
<organism evidence="7 8">
    <name type="scientific">Cereibacter changlensis JA139</name>
    <dbReference type="NCBI Taxonomy" id="1188249"/>
    <lineage>
        <taxon>Bacteria</taxon>
        <taxon>Pseudomonadati</taxon>
        <taxon>Pseudomonadota</taxon>
        <taxon>Alphaproteobacteria</taxon>
        <taxon>Rhodobacterales</taxon>
        <taxon>Paracoccaceae</taxon>
        <taxon>Cereibacter</taxon>
    </lineage>
</organism>
<dbReference type="InterPro" id="IPR006054">
    <property type="entry name" value="DnaQ"/>
</dbReference>
<dbReference type="GO" id="GO:0008408">
    <property type="term" value="F:3'-5' exonuclease activity"/>
    <property type="evidence" value="ECO:0007669"/>
    <property type="project" value="TreeGrafter"/>
</dbReference>
<sequence>MLHRLGLRLRILLFFAALAVGANVAVAVGLLLAYRRLGSAELLPAFQQVGILAGFAILGLVTWVWYLFDMNVARPIDALASKLRARTHANVEGAIDDASARYLGDLAPAASATALTLAETRNALAESVARETSRLSSEKARLEALLSDVPVGVLLCSGEHQLVFYNGPATDLLQTTGAPGLDRNLFDYLREGPIRHAHQRLTEAGDPDAASDILCTTVAGARVLAARMRLIAGGTQSPGYVLTLRDVTSALASYSRREALLVEVFDRVRRPAANLQTLLEVLPPGEPPPPQVDQALRQEVAMLASAVTELSRKHDEQRHDGWPLALTRASDLLDGLRARMEQAGLRVEACEAPLLLRCNGFEVIGLIAGIAARIDRPAFRVTLTEEGTEAMLRLIWQGEPLAVATLEQWLAGPLDPAAPEVTGRSVLSTHSTEIWPEAAGPGENALCLPLRAARRAGRRPSPISRAVVYDFDLLSKARNERVAEARLEDLTYVVFDTETTGLMPSQDEIVQIAAVRIVNGRRVEGEVFDTLVNPRRPIPASSTEVHGITDAMVASAPELAEVGRAFHKFAEGAVLVAHNAPFDMEFLRRAEPLIGLRFDMPILDTVLLSAVLFGQTEAHSLDALAHRLGITIPEEARHTAIGDTVATADAFLKLLPMLQGRGYATFGTVLTEVRRHSRLLKDLNETLAGA</sequence>
<evidence type="ECO:0000256" key="2">
    <source>
        <dbReference type="ARBA" id="ARBA00025483"/>
    </source>
</evidence>
<dbReference type="PANTHER" id="PTHR30231">
    <property type="entry name" value="DNA POLYMERASE III SUBUNIT EPSILON"/>
    <property type="match status" value="1"/>
</dbReference>
<reference evidence="7 8" key="1">
    <citation type="submission" date="2018-03" db="EMBL/GenBank/DDBJ databases">
        <title>Cereibacter changlensis.</title>
        <authorList>
            <person name="Meyer T.E."/>
            <person name="Miller S."/>
            <person name="Lodha T."/>
            <person name="Gandham S."/>
            <person name="Chintalapati S."/>
            <person name="Chintalapati V.R."/>
        </authorList>
    </citation>
    <scope>NUCLEOTIDE SEQUENCE [LARGE SCALE GENOMIC DNA]</scope>
    <source>
        <strain evidence="7 8">JA139</strain>
    </source>
</reference>
<dbReference type="SUPFAM" id="SSF55785">
    <property type="entry name" value="PYP-like sensor domain (PAS domain)"/>
    <property type="match status" value="1"/>
</dbReference>
<dbReference type="AlphaFoldDB" id="A0A2T4JQW2"/>
<gene>
    <name evidence="7" type="ORF">C5F48_19025</name>
</gene>
<evidence type="ECO:0000313" key="7">
    <source>
        <dbReference type="EMBL" id="PTE20153.1"/>
    </source>
</evidence>
<dbReference type="NCBIfam" id="TIGR00573">
    <property type="entry name" value="dnaq"/>
    <property type="match status" value="1"/>
</dbReference>
<protein>
    <recommendedName>
        <fullName evidence="1">DNA-directed DNA polymerase</fullName>
        <ecNumber evidence="1">2.7.7.7</ecNumber>
    </recommendedName>
</protein>
<dbReference type="GO" id="GO:0003887">
    <property type="term" value="F:DNA-directed DNA polymerase activity"/>
    <property type="evidence" value="ECO:0007669"/>
    <property type="project" value="UniProtKB-EC"/>
</dbReference>
<dbReference type="FunFam" id="3.30.420.10:FF:000045">
    <property type="entry name" value="3'-5' exonuclease DinG"/>
    <property type="match status" value="1"/>
</dbReference>
<dbReference type="OrthoDB" id="9804290at2"/>
<evidence type="ECO:0000313" key="8">
    <source>
        <dbReference type="Proteomes" id="UP000241010"/>
    </source>
</evidence>
<name>A0A2T4JQW2_9RHOB</name>
<feature type="domain" description="Exonuclease" evidence="6">
    <location>
        <begin position="491"/>
        <end position="660"/>
    </location>
</feature>
<dbReference type="GO" id="GO:0005829">
    <property type="term" value="C:cytosol"/>
    <property type="evidence" value="ECO:0007669"/>
    <property type="project" value="TreeGrafter"/>
</dbReference>
<dbReference type="SMART" id="SM00479">
    <property type="entry name" value="EXOIII"/>
    <property type="match status" value="1"/>
</dbReference>
<dbReference type="Gene3D" id="3.30.450.20">
    <property type="entry name" value="PAS domain"/>
    <property type="match status" value="1"/>
</dbReference>
<comment type="function">
    <text evidence="2">DNA polymerase III is a complex, multichain enzyme responsible for most of the replicative synthesis in bacteria. The epsilon subunit contain the editing function and is a proofreading 3'-5' exonuclease.</text>
</comment>
<keyword evidence="8" id="KW-1185">Reference proteome</keyword>
<dbReference type="EMBL" id="PZKG01000131">
    <property type="protein sequence ID" value="PTE20153.1"/>
    <property type="molecule type" value="Genomic_DNA"/>
</dbReference>
<dbReference type="Pfam" id="PF00929">
    <property type="entry name" value="RNase_T"/>
    <property type="match status" value="1"/>
</dbReference>
<keyword evidence="5" id="KW-0472">Membrane</keyword>
<feature type="transmembrane region" description="Helical" evidence="5">
    <location>
        <begin position="46"/>
        <end position="68"/>
    </location>
</feature>